<dbReference type="Gene3D" id="2.60.200.40">
    <property type="match status" value="1"/>
</dbReference>
<dbReference type="PANTHER" id="PTHR12358">
    <property type="entry name" value="SPHINGOSINE KINASE"/>
    <property type="match status" value="1"/>
</dbReference>
<dbReference type="InterPro" id="IPR045540">
    <property type="entry name" value="YegS/DAGK_C"/>
</dbReference>
<keyword evidence="6" id="KW-0067">ATP-binding</keyword>
<evidence type="ECO:0000313" key="11">
    <source>
        <dbReference type="Proteomes" id="UP001240250"/>
    </source>
</evidence>
<evidence type="ECO:0000256" key="8">
    <source>
        <dbReference type="ARBA" id="ARBA00023264"/>
    </source>
</evidence>
<evidence type="ECO:0000256" key="4">
    <source>
        <dbReference type="ARBA" id="ARBA00022741"/>
    </source>
</evidence>
<evidence type="ECO:0000256" key="3">
    <source>
        <dbReference type="ARBA" id="ARBA00022679"/>
    </source>
</evidence>
<comment type="caution">
    <text evidence="10">The sequence shown here is derived from an EMBL/GenBank/DDBJ whole genome shotgun (WGS) entry which is preliminary data.</text>
</comment>
<dbReference type="Gene3D" id="3.40.50.10330">
    <property type="entry name" value="Probable inorganic polyphosphate/atp-NAD kinase, domain 1"/>
    <property type="match status" value="1"/>
</dbReference>
<dbReference type="PANTHER" id="PTHR12358:SF54">
    <property type="entry name" value="SPHINGOSINE KINASE RELATED PROTEIN"/>
    <property type="match status" value="1"/>
</dbReference>
<sequence length="304" mass="31315">MSTLGLVVNPVAGDGRGGVVGERTHRLLARAGHTVRDLSAPSLVQATDRARAAVTEGLDALVVVGGDGMVHLGVGLVAGTALPLGIVAVGTGNDVARALGLPRGDADRAVAVLDGALRTGARRVDAVRVTRRGDGEVRWYAGVLSCGVDAAANARANTLRWPHGHARYVRALVPELAAFRPYGYRVRVDGTLWESPGTVVAVANTAWFGGGLRVAPGATPDDGLLDVVVAGPLTRRDVVGLFPRLYRGSHVHDPRVQVLRGSRVTVEHAPDLGPAPPAAFADGEHLGALPLEVEVVPGALGVLG</sequence>
<reference evidence="10 11" key="1">
    <citation type="submission" date="2023-07" db="EMBL/GenBank/DDBJ databases">
        <title>Sequencing the genomes of 1000 actinobacteria strains.</title>
        <authorList>
            <person name="Klenk H.-P."/>
        </authorList>
    </citation>
    <scope>NUCLEOTIDE SEQUENCE [LARGE SCALE GENOMIC DNA]</scope>
    <source>
        <strain evidence="10 11">DSM 14785</strain>
    </source>
</reference>
<accession>A0ABU0GNS4</accession>
<dbReference type="InterPro" id="IPR016064">
    <property type="entry name" value="NAD/diacylglycerol_kinase_sf"/>
</dbReference>
<dbReference type="InterPro" id="IPR001206">
    <property type="entry name" value="Diacylglycerol_kinase_cat_dom"/>
</dbReference>
<dbReference type="SUPFAM" id="SSF111331">
    <property type="entry name" value="NAD kinase/diacylglycerol kinase-like"/>
    <property type="match status" value="1"/>
</dbReference>
<keyword evidence="4" id="KW-0547">Nucleotide-binding</keyword>
<name>A0ABU0GNS4_9CELL</name>
<keyword evidence="7" id="KW-0594">Phospholipid biosynthesis</keyword>
<keyword evidence="8" id="KW-1208">Phospholipid metabolism</keyword>
<gene>
    <name evidence="10" type="ORF">JO380_003405</name>
</gene>
<evidence type="ECO:0000259" key="9">
    <source>
        <dbReference type="PROSITE" id="PS50146"/>
    </source>
</evidence>
<dbReference type="EC" id="2.7.1.107" evidence="10"/>
<dbReference type="PROSITE" id="PS50146">
    <property type="entry name" value="DAGK"/>
    <property type="match status" value="1"/>
</dbReference>
<evidence type="ECO:0000256" key="5">
    <source>
        <dbReference type="ARBA" id="ARBA00022777"/>
    </source>
</evidence>
<dbReference type="Pfam" id="PF00781">
    <property type="entry name" value="DAGK_cat"/>
    <property type="match status" value="1"/>
</dbReference>
<evidence type="ECO:0000256" key="1">
    <source>
        <dbReference type="ARBA" id="ARBA00001946"/>
    </source>
</evidence>
<keyword evidence="7" id="KW-0444">Lipid biosynthesis</keyword>
<proteinExistence type="inferred from homology"/>
<organism evidence="10 11">
    <name type="scientific">Cellulomonas iranensis</name>
    <dbReference type="NCBI Taxonomy" id="76862"/>
    <lineage>
        <taxon>Bacteria</taxon>
        <taxon>Bacillati</taxon>
        <taxon>Actinomycetota</taxon>
        <taxon>Actinomycetes</taxon>
        <taxon>Micrococcales</taxon>
        <taxon>Cellulomonadaceae</taxon>
        <taxon>Cellulomonas</taxon>
    </lineage>
</organism>
<dbReference type="EMBL" id="JAUSVM010000001">
    <property type="protein sequence ID" value="MDQ0427024.1"/>
    <property type="molecule type" value="Genomic_DNA"/>
</dbReference>
<comment type="cofactor">
    <cofactor evidence="1">
        <name>Mg(2+)</name>
        <dbReference type="ChEBI" id="CHEBI:18420"/>
    </cofactor>
</comment>
<protein>
    <submittedName>
        <fullName evidence="10">Diacylglycerol kinase (ATP)</fullName>
        <ecNumber evidence="10">2.7.1.107</ecNumber>
    </submittedName>
</protein>
<evidence type="ECO:0000313" key="10">
    <source>
        <dbReference type="EMBL" id="MDQ0427024.1"/>
    </source>
</evidence>
<dbReference type="InterPro" id="IPR050187">
    <property type="entry name" value="Lipid_Phosphate_FormReg"/>
</dbReference>
<dbReference type="Pfam" id="PF19279">
    <property type="entry name" value="YegS_C"/>
    <property type="match status" value="1"/>
</dbReference>
<dbReference type="RefSeq" id="WP_070318744.1">
    <property type="nucleotide sequence ID" value="NZ_JAUSVM010000001.1"/>
</dbReference>
<evidence type="ECO:0000256" key="6">
    <source>
        <dbReference type="ARBA" id="ARBA00022840"/>
    </source>
</evidence>
<evidence type="ECO:0000256" key="7">
    <source>
        <dbReference type="ARBA" id="ARBA00023209"/>
    </source>
</evidence>
<comment type="similarity">
    <text evidence="2">Belongs to the diacylglycerol/lipid kinase family.</text>
</comment>
<keyword evidence="3 10" id="KW-0808">Transferase</keyword>
<dbReference type="GO" id="GO:0004143">
    <property type="term" value="F:ATP-dependent diacylglycerol kinase activity"/>
    <property type="evidence" value="ECO:0007669"/>
    <property type="project" value="UniProtKB-EC"/>
</dbReference>
<feature type="domain" description="DAGKc" evidence="9">
    <location>
        <begin position="1"/>
        <end position="133"/>
    </location>
</feature>
<dbReference type="Proteomes" id="UP001240250">
    <property type="component" value="Unassembled WGS sequence"/>
</dbReference>
<evidence type="ECO:0000256" key="2">
    <source>
        <dbReference type="ARBA" id="ARBA00005983"/>
    </source>
</evidence>
<dbReference type="SMART" id="SM00046">
    <property type="entry name" value="DAGKc"/>
    <property type="match status" value="1"/>
</dbReference>
<keyword evidence="11" id="KW-1185">Reference proteome</keyword>
<keyword evidence="5 10" id="KW-0418">Kinase</keyword>
<keyword evidence="7" id="KW-0443">Lipid metabolism</keyword>
<dbReference type="InterPro" id="IPR017438">
    <property type="entry name" value="ATP-NAD_kinase_N"/>
</dbReference>